<evidence type="ECO:0000256" key="1">
    <source>
        <dbReference type="ARBA" id="ARBA00006068"/>
    </source>
</evidence>
<protein>
    <submittedName>
        <fullName evidence="4">LCP family protein</fullName>
    </submittedName>
</protein>
<dbReference type="PANTHER" id="PTHR33392:SF6">
    <property type="entry name" value="POLYISOPRENYL-TEICHOIC ACID--PEPTIDOGLYCAN TEICHOIC ACID TRANSFERASE TAGU"/>
    <property type="match status" value="1"/>
</dbReference>
<dbReference type="Proteomes" id="UP000824175">
    <property type="component" value="Unassembled WGS sequence"/>
</dbReference>
<proteinExistence type="inferred from homology"/>
<evidence type="ECO:0000313" key="5">
    <source>
        <dbReference type="Proteomes" id="UP000824175"/>
    </source>
</evidence>
<dbReference type="AlphaFoldDB" id="A0A9D1HPA0"/>
<feature type="transmembrane region" description="Helical" evidence="2">
    <location>
        <begin position="79"/>
        <end position="100"/>
    </location>
</feature>
<sequence length="494" mass="54846">MSRNKTIKPLTKKQKIDRLISGAILAFQLITSCILVGLILNLNMLTMKYTIPIVIVVVLFFALVLASQLIKRRNSKRKLFGRIVSLVLSCLMIFASTYVLRTSHAINAISGADYQTQSVLVYVKADSEANAIQDVQDGTFAINKISDRDNTDYAVQQINEATSTTIATREYDSYQDMYDALLDGEVDAMIMNEAYEAITEQYDEEFDHMVKVIYSIERQQDVETTPVSDEMDVTKDTFTLYITGIDTYGPVSTVSRSDVNMLVTVNPQTHQILLTNIPRDYYVTLHSYGQLDKLTHAGIYGVNESMSTLEDLIGIDIDYYARVNFSSVETIVDALGGITVNSEYAFSAGGYSFSAGSNTLNGKEALAFSRERYSFSAGDRQRGKNQQAVITGIINKMISPSIITNYTNILSAVSDSFQTSLSTSEIQSLVRMQLNDMSSWDIQTYSLDGSGASRSTYSYGSTPLYVMIPDQSTVTQAKTYIDAMESGQRITVTE</sequence>
<feature type="domain" description="Cell envelope-related transcriptional attenuator" evidence="3">
    <location>
        <begin position="256"/>
        <end position="398"/>
    </location>
</feature>
<accession>A0A9D1HPA0</accession>
<comment type="similarity">
    <text evidence="1">Belongs to the LytR/CpsA/Psr (LCP) family.</text>
</comment>
<feature type="transmembrane region" description="Helical" evidence="2">
    <location>
        <begin position="49"/>
        <end position="67"/>
    </location>
</feature>
<comment type="caution">
    <text evidence="4">The sequence shown here is derived from an EMBL/GenBank/DDBJ whole genome shotgun (WGS) entry which is preliminary data.</text>
</comment>
<feature type="transmembrane region" description="Helical" evidence="2">
    <location>
        <begin position="20"/>
        <end position="43"/>
    </location>
</feature>
<dbReference type="EMBL" id="DVMJ01000077">
    <property type="protein sequence ID" value="HIU14213.1"/>
    <property type="molecule type" value="Genomic_DNA"/>
</dbReference>
<dbReference type="SUPFAM" id="SSF53850">
    <property type="entry name" value="Periplasmic binding protein-like II"/>
    <property type="match status" value="1"/>
</dbReference>
<keyword evidence="2" id="KW-0812">Transmembrane</keyword>
<dbReference type="Gene3D" id="3.40.630.190">
    <property type="entry name" value="LCP protein"/>
    <property type="match status" value="1"/>
</dbReference>
<evidence type="ECO:0000313" key="4">
    <source>
        <dbReference type="EMBL" id="HIU14213.1"/>
    </source>
</evidence>
<dbReference type="Pfam" id="PF03816">
    <property type="entry name" value="LytR_cpsA_psr"/>
    <property type="match status" value="1"/>
</dbReference>
<keyword evidence="2" id="KW-1133">Transmembrane helix</keyword>
<evidence type="ECO:0000259" key="3">
    <source>
        <dbReference type="Pfam" id="PF03816"/>
    </source>
</evidence>
<dbReference type="NCBIfam" id="TIGR00350">
    <property type="entry name" value="lytR_cpsA_psr"/>
    <property type="match status" value="1"/>
</dbReference>
<reference evidence="4" key="2">
    <citation type="journal article" date="2021" name="PeerJ">
        <title>Extensive microbial diversity within the chicken gut microbiome revealed by metagenomics and culture.</title>
        <authorList>
            <person name="Gilroy R."/>
            <person name="Ravi A."/>
            <person name="Getino M."/>
            <person name="Pursley I."/>
            <person name="Horton D.L."/>
            <person name="Alikhan N.F."/>
            <person name="Baker D."/>
            <person name="Gharbi K."/>
            <person name="Hall N."/>
            <person name="Watson M."/>
            <person name="Adriaenssens E.M."/>
            <person name="Foster-Nyarko E."/>
            <person name="Jarju S."/>
            <person name="Secka A."/>
            <person name="Antonio M."/>
            <person name="Oren A."/>
            <person name="Chaudhuri R.R."/>
            <person name="La Ragione R."/>
            <person name="Hildebrand F."/>
            <person name="Pallen M.J."/>
        </authorList>
    </citation>
    <scope>NUCLEOTIDE SEQUENCE</scope>
    <source>
        <strain evidence="4">CHK195-11698</strain>
    </source>
</reference>
<gene>
    <name evidence="4" type="ORF">IAD15_09115</name>
</gene>
<name>A0A9D1HPA0_9FIRM</name>
<dbReference type="PROSITE" id="PS51257">
    <property type="entry name" value="PROKAR_LIPOPROTEIN"/>
    <property type="match status" value="1"/>
</dbReference>
<dbReference type="Gene3D" id="3.40.190.10">
    <property type="entry name" value="Periplasmic binding protein-like II"/>
    <property type="match status" value="1"/>
</dbReference>
<dbReference type="InterPro" id="IPR004474">
    <property type="entry name" value="LytR_CpsA_psr"/>
</dbReference>
<evidence type="ECO:0000256" key="2">
    <source>
        <dbReference type="SAM" id="Phobius"/>
    </source>
</evidence>
<organism evidence="4 5">
    <name type="scientific">Candidatus Fimiplasma intestinipullorum</name>
    <dbReference type="NCBI Taxonomy" id="2840825"/>
    <lineage>
        <taxon>Bacteria</taxon>
        <taxon>Bacillati</taxon>
        <taxon>Bacillota</taxon>
        <taxon>Clostridia</taxon>
        <taxon>Eubacteriales</taxon>
        <taxon>Candidatus Fimiplasma</taxon>
    </lineage>
</organism>
<dbReference type="InterPro" id="IPR050922">
    <property type="entry name" value="LytR/CpsA/Psr_CW_biosynth"/>
</dbReference>
<dbReference type="PANTHER" id="PTHR33392">
    <property type="entry name" value="POLYISOPRENYL-TEICHOIC ACID--PEPTIDOGLYCAN TEICHOIC ACID TRANSFERASE TAGU"/>
    <property type="match status" value="1"/>
</dbReference>
<keyword evidence="2" id="KW-0472">Membrane</keyword>
<reference evidence="4" key="1">
    <citation type="submission" date="2020-10" db="EMBL/GenBank/DDBJ databases">
        <authorList>
            <person name="Gilroy R."/>
        </authorList>
    </citation>
    <scope>NUCLEOTIDE SEQUENCE</scope>
    <source>
        <strain evidence="4">CHK195-11698</strain>
    </source>
</reference>